<feature type="transmembrane region" description="Helical" evidence="8">
    <location>
        <begin position="255"/>
        <end position="278"/>
    </location>
</feature>
<evidence type="ECO:0000256" key="7">
    <source>
        <dbReference type="ARBA" id="ARBA00023224"/>
    </source>
</evidence>
<dbReference type="GO" id="GO:0050909">
    <property type="term" value="P:sensory perception of taste"/>
    <property type="evidence" value="ECO:0007669"/>
    <property type="project" value="InterPro"/>
</dbReference>
<evidence type="ECO:0000313" key="10">
    <source>
        <dbReference type="Proteomes" id="UP000075920"/>
    </source>
</evidence>
<keyword evidence="2 8" id="KW-1003">Cell membrane</keyword>
<dbReference type="GO" id="GO:0043025">
    <property type="term" value="C:neuronal cell body"/>
    <property type="evidence" value="ECO:0007669"/>
    <property type="project" value="TreeGrafter"/>
</dbReference>
<feature type="transmembrane region" description="Helical" evidence="8">
    <location>
        <begin position="298"/>
        <end position="318"/>
    </location>
</feature>
<protein>
    <recommendedName>
        <fullName evidence="8">Gustatory receptor</fullName>
    </recommendedName>
</protein>
<reference evidence="9" key="2">
    <citation type="submission" date="2020-05" db="UniProtKB">
        <authorList>
            <consortium name="EnsemblMetazoa"/>
        </authorList>
    </citation>
    <scope>IDENTIFICATION</scope>
    <source>
        <strain evidence="9">MINIMUS1</strain>
    </source>
</reference>
<keyword evidence="10" id="KW-1185">Reference proteome</keyword>
<keyword evidence="5 8" id="KW-0472">Membrane</keyword>
<dbReference type="STRING" id="112268.A0A182WIB5"/>
<dbReference type="PANTHER" id="PTHR21143:SF134">
    <property type="entry name" value="GUSTATORY RECEPTOR"/>
    <property type="match status" value="1"/>
</dbReference>
<evidence type="ECO:0000256" key="8">
    <source>
        <dbReference type="RuleBase" id="RU363108"/>
    </source>
</evidence>
<proteinExistence type="inferred from homology"/>
<organism evidence="9 10">
    <name type="scientific">Anopheles minimus</name>
    <dbReference type="NCBI Taxonomy" id="112268"/>
    <lineage>
        <taxon>Eukaryota</taxon>
        <taxon>Metazoa</taxon>
        <taxon>Ecdysozoa</taxon>
        <taxon>Arthropoda</taxon>
        <taxon>Hexapoda</taxon>
        <taxon>Insecta</taxon>
        <taxon>Pterygota</taxon>
        <taxon>Neoptera</taxon>
        <taxon>Endopterygota</taxon>
        <taxon>Diptera</taxon>
        <taxon>Nematocera</taxon>
        <taxon>Culicoidea</taxon>
        <taxon>Culicidae</taxon>
        <taxon>Anophelinae</taxon>
        <taxon>Anopheles</taxon>
    </lineage>
</organism>
<reference evidence="10" key="1">
    <citation type="submission" date="2013-03" db="EMBL/GenBank/DDBJ databases">
        <title>The Genome Sequence of Anopheles minimus MINIMUS1.</title>
        <authorList>
            <consortium name="The Broad Institute Genomics Platform"/>
            <person name="Neafsey D.E."/>
            <person name="Walton C."/>
            <person name="Walker B."/>
            <person name="Young S.K."/>
            <person name="Zeng Q."/>
            <person name="Gargeya S."/>
            <person name="Fitzgerald M."/>
            <person name="Haas B."/>
            <person name="Abouelleil A."/>
            <person name="Allen A.W."/>
            <person name="Alvarado L."/>
            <person name="Arachchi H.M."/>
            <person name="Berlin A.M."/>
            <person name="Chapman S.B."/>
            <person name="Gainer-Dewar J."/>
            <person name="Goldberg J."/>
            <person name="Griggs A."/>
            <person name="Gujja S."/>
            <person name="Hansen M."/>
            <person name="Howarth C."/>
            <person name="Imamovic A."/>
            <person name="Ireland A."/>
            <person name="Larimer J."/>
            <person name="McCowan C."/>
            <person name="Murphy C."/>
            <person name="Pearson M."/>
            <person name="Poon T.W."/>
            <person name="Priest M."/>
            <person name="Roberts A."/>
            <person name="Saif S."/>
            <person name="Shea T."/>
            <person name="Sisk P."/>
            <person name="Sykes S."/>
            <person name="Wortman J."/>
            <person name="Nusbaum C."/>
            <person name="Birren B."/>
        </authorList>
    </citation>
    <scope>NUCLEOTIDE SEQUENCE [LARGE SCALE GENOMIC DNA]</scope>
    <source>
        <strain evidence="10">MINIMUS1</strain>
    </source>
</reference>
<keyword evidence="3 8" id="KW-0812">Transmembrane</keyword>
<dbReference type="GO" id="GO:0007635">
    <property type="term" value="P:chemosensory behavior"/>
    <property type="evidence" value="ECO:0007669"/>
    <property type="project" value="TreeGrafter"/>
</dbReference>
<comment type="similarity">
    <text evidence="8">Belongs to the insect chemoreceptor superfamily. Gustatory receptor (GR) family.</text>
</comment>
<dbReference type="Proteomes" id="UP000075920">
    <property type="component" value="Unassembled WGS sequence"/>
</dbReference>
<dbReference type="AlphaFoldDB" id="A0A182WIB5"/>
<evidence type="ECO:0000313" key="9">
    <source>
        <dbReference type="EnsemblMetazoa" id="AMIN010119-PA"/>
    </source>
</evidence>
<dbReference type="EnsemblMetazoa" id="AMIN010119-RA">
    <property type="protein sequence ID" value="AMIN010119-PA"/>
    <property type="gene ID" value="AMIN010119"/>
</dbReference>
<feature type="transmembrane region" description="Helical" evidence="8">
    <location>
        <begin position="147"/>
        <end position="169"/>
    </location>
</feature>
<keyword evidence="4 8" id="KW-1133">Transmembrane helix</keyword>
<dbReference type="PANTHER" id="PTHR21143">
    <property type="entry name" value="INVERTEBRATE GUSTATORY RECEPTOR"/>
    <property type="match status" value="1"/>
</dbReference>
<comment type="function">
    <text evidence="8">Gustatory receptor which mediates acceptance or avoidance behavior, depending on its substrates.</text>
</comment>
<dbReference type="GO" id="GO:0008049">
    <property type="term" value="P:male courtship behavior"/>
    <property type="evidence" value="ECO:0007669"/>
    <property type="project" value="TreeGrafter"/>
</dbReference>
<dbReference type="GO" id="GO:0030425">
    <property type="term" value="C:dendrite"/>
    <property type="evidence" value="ECO:0007669"/>
    <property type="project" value="TreeGrafter"/>
</dbReference>
<evidence type="ECO:0000256" key="2">
    <source>
        <dbReference type="ARBA" id="ARBA00022475"/>
    </source>
</evidence>
<dbReference type="GO" id="GO:0007165">
    <property type="term" value="P:signal transduction"/>
    <property type="evidence" value="ECO:0007669"/>
    <property type="project" value="UniProtKB-KW"/>
</dbReference>
<feature type="transmembrane region" description="Helical" evidence="8">
    <location>
        <begin position="189"/>
        <end position="209"/>
    </location>
</feature>
<evidence type="ECO:0000256" key="6">
    <source>
        <dbReference type="ARBA" id="ARBA00023170"/>
    </source>
</evidence>
<keyword evidence="6 8" id="KW-0675">Receptor</keyword>
<dbReference type="GO" id="GO:0030424">
    <property type="term" value="C:axon"/>
    <property type="evidence" value="ECO:0007669"/>
    <property type="project" value="TreeGrafter"/>
</dbReference>
<evidence type="ECO:0000256" key="3">
    <source>
        <dbReference type="ARBA" id="ARBA00022692"/>
    </source>
</evidence>
<feature type="transmembrane region" description="Helical" evidence="8">
    <location>
        <begin position="57"/>
        <end position="76"/>
    </location>
</feature>
<comment type="caution">
    <text evidence="8">Lacks conserved residue(s) required for the propagation of feature annotation.</text>
</comment>
<sequence>MASEPLANQPFLVRNLKRTLRNLLAVGQIFAVVPWDVEPFEPEPAHALCWFRKFIRVAHAVYSIVIIVAVGAATLFHHSDIVSSDFFAIRTLYFAEHIITNIIILLIMTGGRFLRTFYSTFGNEVLSIGHSLYICEASIDFRLVEIIINRLVTGSLLYFCSLVVLDFLFNADTSCEFICRTLVYTLPNTIHVFALHQYVAMQLLVCYFFRLINEVLVRYGDRSSKKVSDCTKLLERLRKAHLRLTNLTTQLNDRFGILILCTVLSSFVVLNLQLFNLYKVTEITRNRIWNSNDTLQLAYILMWIGLHAAKILLILFPVHRGRLERDRTGPTLYQFALPCATNDPASDVSMKFAGQLLHGTRPYKACGVITLDLTLISKIVAALTTYLVILIQFDSTFSPGSI</sequence>
<dbReference type="VEuPathDB" id="VectorBase:AMIN010119"/>
<evidence type="ECO:0000256" key="4">
    <source>
        <dbReference type="ARBA" id="ARBA00022989"/>
    </source>
</evidence>
<evidence type="ECO:0000256" key="1">
    <source>
        <dbReference type="ARBA" id="ARBA00004651"/>
    </source>
</evidence>
<accession>A0A182WIB5</accession>
<keyword evidence="7 8" id="KW-0807">Transducer</keyword>
<dbReference type="Pfam" id="PF08395">
    <property type="entry name" value="7tm_7"/>
    <property type="match status" value="1"/>
</dbReference>
<dbReference type="InterPro" id="IPR013604">
    <property type="entry name" value="7TM_chemorcpt"/>
</dbReference>
<name>A0A182WIB5_9DIPT</name>
<evidence type="ECO:0000256" key="5">
    <source>
        <dbReference type="ARBA" id="ARBA00023136"/>
    </source>
</evidence>
<feature type="transmembrane region" description="Helical" evidence="8">
    <location>
        <begin position="88"/>
        <end position="110"/>
    </location>
</feature>
<comment type="subcellular location">
    <subcellularLocation>
        <location evidence="1 8">Cell membrane</location>
        <topology evidence="1 8">Multi-pass membrane protein</topology>
    </subcellularLocation>
</comment>
<dbReference type="GO" id="GO:0005886">
    <property type="term" value="C:plasma membrane"/>
    <property type="evidence" value="ECO:0007669"/>
    <property type="project" value="UniProtKB-SubCell"/>
</dbReference>